<keyword evidence="1" id="KW-0175">Coiled coil</keyword>
<dbReference type="EMBL" id="CP021744">
    <property type="protein sequence ID" value="ARZ71963.1"/>
    <property type="molecule type" value="Genomic_DNA"/>
</dbReference>
<feature type="region of interest" description="Disordered" evidence="2">
    <location>
        <begin position="423"/>
        <end position="459"/>
    </location>
</feature>
<protein>
    <submittedName>
        <fullName evidence="3">Uncharacterized protein</fullName>
    </submittedName>
</protein>
<feature type="coiled-coil region" evidence="1">
    <location>
        <begin position="83"/>
        <end position="125"/>
    </location>
</feature>
<dbReference type="OrthoDB" id="3462345at2"/>
<feature type="coiled-coil region" evidence="1">
    <location>
        <begin position="203"/>
        <end position="233"/>
    </location>
</feature>
<evidence type="ECO:0000313" key="3">
    <source>
        <dbReference type="EMBL" id="ARZ71963.1"/>
    </source>
</evidence>
<dbReference type="RefSeq" id="WP_087929668.1">
    <property type="nucleotide sequence ID" value="NZ_CP021744.1"/>
</dbReference>
<dbReference type="Proteomes" id="UP000195755">
    <property type="component" value="Chromosome"/>
</dbReference>
<evidence type="ECO:0000313" key="4">
    <source>
        <dbReference type="Proteomes" id="UP000195755"/>
    </source>
</evidence>
<sequence length="459" mass="51975">MSGRKRIQVDESEWFRTRRQAARLKGVQRALPGMLDDIRRQTHADLERVFGVVEDRQRTVEQAVQGLSERTRAMESRTQERLRAQARRTAEDLRATAGALRRETAEDLAERERRLQGEIDAERRQRRRDVGRLAEEVGEMIQDRERAAALAREAISDARAMHRLVHTAFPADVHPHARRTESLAEQLDRASDTLGQGRPDAALATAQIAYQQLSDLLQELERHDRERRRHRVRAGELLLHVQHLIKANAVQAAHEPEDEESADAVLDVEYWSGGELSRLRAETARLQERVGDEERPPDTGELRDILEHRVPELEQRLAETVERAGRRRLESQLRVNLADSVAGTLEEITGYELTDGTYSGEDQREAFFAKLVHRNGNEIVIEVAPAGTGSGASVLRVLSYDRDTTARDELTTRGHEVTRGLRARGIAASDPEAEDGEPDPAYQDFDTLRRALPRTATDT</sequence>
<dbReference type="AlphaFoldDB" id="A0A1Z2LCC3"/>
<reference evidence="3 4" key="1">
    <citation type="submission" date="2017-06" db="EMBL/GenBank/DDBJ databases">
        <title>Streptomyces albireticuli Genome sequencing and assembly.</title>
        <authorList>
            <person name="Wang Y."/>
            <person name="Du B."/>
            <person name="Ding Y."/>
            <person name="Liu H."/>
            <person name="Hou Q."/>
            <person name="Liu K."/>
            <person name="Yao L."/>
            <person name="Wang C."/>
        </authorList>
    </citation>
    <scope>NUCLEOTIDE SEQUENCE [LARGE SCALE GENOMIC DNA]</scope>
    <source>
        <strain evidence="3 4">MDJK11</strain>
    </source>
</reference>
<gene>
    <name evidence="3" type="ORF">SMD11_6387</name>
</gene>
<evidence type="ECO:0000256" key="1">
    <source>
        <dbReference type="SAM" id="Coils"/>
    </source>
</evidence>
<accession>A0A1Z2LCC3</accession>
<organism evidence="3 4">
    <name type="scientific">Streptomyces albireticuli</name>
    <dbReference type="NCBI Taxonomy" id="1940"/>
    <lineage>
        <taxon>Bacteria</taxon>
        <taxon>Bacillati</taxon>
        <taxon>Actinomycetota</taxon>
        <taxon>Actinomycetes</taxon>
        <taxon>Kitasatosporales</taxon>
        <taxon>Streptomycetaceae</taxon>
        <taxon>Streptomyces</taxon>
    </lineage>
</organism>
<dbReference type="KEGG" id="salj:SMD11_6387"/>
<evidence type="ECO:0000256" key="2">
    <source>
        <dbReference type="SAM" id="MobiDB-lite"/>
    </source>
</evidence>
<name>A0A1Z2LCC3_9ACTN</name>
<proteinExistence type="predicted"/>